<dbReference type="SMART" id="SM00355">
    <property type="entry name" value="ZnF_C2H2"/>
    <property type="match status" value="7"/>
</dbReference>
<evidence type="ECO:0000256" key="3">
    <source>
        <dbReference type="ARBA" id="ARBA00022723"/>
    </source>
</evidence>
<dbReference type="RefSeq" id="XP_019620837.1">
    <property type="nucleotide sequence ID" value="XM_019765278.1"/>
</dbReference>
<evidence type="ECO:0000313" key="16">
    <source>
        <dbReference type="RefSeq" id="XP_019620837.1"/>
    </source>
</evidence>
<sequence length="599" mass="66467">MPLVELTTEQKHVLHQQDATVPPQAPSVPMTIQVATEGGAPFPVVVAEQTPAILQVEPSAQKFTHEIPDLSTTILDWMNGCRSTGFLCDITIIIDGKQFRAHKTILAACCDFFNTMFHNEVQQQNFHSILELRGVTAGGFSALLDFMYTGKISVDETNLTDFTGALRALQVRNADDICKKFEPFAVALASSQSDSAGDLTECFSGESGQDDMGTHALSDRKLRSPNQKRYTCEQCNTAFSTPTNHKRHMRIHTGEKPYKCAELDCGAAFSQSTHLKEHMRIHRGERPYSCTFCDKKFTQSTGLRRHIRLHTGERPYICTVCQETFNRQRTLKIHMSNKHEGKKLFMCNICNKGFNYSESLKEHQVIHGGNRPYKCEHCGLGFNNKKNMAKHVKKLHECSPGDRTLKCPECESFFGDKSRLTAHLNKVHNKDIRRRPRDKRNDKGPKHVIVVSPERRTHIVTRSVSHAASSETAQTRQQEIIVVQKDDNSAEDEPSYVIKVLVSGEDENTGQSETLAWSADGQTKDTDTAGSVQNNQSGNGDVSSQTATAVVTEENGVVQSVVEGGVGSSLISPSQEQQNEATSQPEQSQKGTDTGQTTV</sequence>
<feature type="compositionally biased region" description="Polar residues" evidence="12">
    <location>
        <begin position="570"/>
        <end position="599"/>
    </location>
</feature>
<feature type="compositionally biased region" description="Polar residues" evidence="12">
    <location>
        <begin position="528"/>
        <end position="544"/>
    </location>
</feature>
<evidence type="ECO:0000256" key="6">
    <source>
        <dbReference type="ARBA" id="ARBA00022833"/>
    </source>
</evidence>
<dbReference type="PROSITE" id="PS00028">
    <property type="entry name" value="ZINC_FINGER_C2H2_1"/>
    <property type="match status" value="7"/>
</dbReference>
<evidence type="ECO:0000256" key="5">
    <source>
        <dbReference type="ARBA" id="ARBA00022771"/>
    </source>
</evidence>
<evidence type="ECO:0000256" key="1">
    <source>
        <dbReference type="ARBA" id="ARBA00004123"/>
    </source>
</evidence>
<feature type="domain" description="C2H2-type" evidence="14">
    <location>
        <begin position="316"/>
        <end position="344"/>
    </location>
</feature>
<evidence type="ECO:0000256" key="9">
    <source>
        <dbReference type="ARBA" id="ARBA00023163"/>
    </source>
</evidence>
<dbReference type="Proteomes" id="UP000515135">
    <property type="component" value="Unplaced"/>
</dbReference>
<keyword evidence="4" id="KW-0677">Repeat</keyword>
<dbReference type="OrthoDB" id="624345at2759"/>
<dbReference type="PROSITE" id="PS50097">
    <property type="entry name" value="BTB"/>
    <property type="match status" value="1"/>
</dbReference>
<dbReference type="SMART" id="SM00225">
    <property type="entry name" value="BTB"/>
    <property type="match status" value="1"/>
</dbReference>
<feature type="region of interest" description="Disordered" evidence="12">
    <location>
        <begin position="559"/>
        <end position="599"/>
    </location>
</feature>
<proteinExistence type="inferred from homology"/>
<feature type="domain" description="C2H2-type" evidence="14">
    <location>
        <begin position="258"/>
        <end position="287"/>
    </location>
</feature>
<dbReference type="GO" id="GO:0003677">
    <property type="term" value="F:DNA binding"/>
    <property type="evidence" value="ECO:0007669"/>
    <property type="project" value="UniProtKB-KW"/>
</dbReference>
<keyword evidence="5 11" id="KW-0863">Zinc-finger</keyword>
<keyword evidence="3" id="KW-0479">Metal-binding</keyword>
<evidence type="ECO:0000256" key="4">
    <source>
        <dbReference type="ARBA" id="ARBA00022737"/>
    </source>
</evidence>
<keyword evidence="8" id="KW-0238">DNA-binding</keyword>
<dbReference type="InterPro" id="IPR000210">
    <property type="entry name" value="BTB/POZ_dom"/>
</dbReference>
<dbReference type="FunFam" id="3.30.160.60:FF:001158">
    <property type="entry name" value="zinc finger protein 22"/>
    <property type="match status" value="1"/>
</dbReference>
<dbReference type="PANTHER" id="PTHR24394">
    <property type="entry name" value="ZINC FINGER PROTEIN"/>
    <property type="match status" value="1"/>
</dbReference>
<dbReference type="PANTHER" id="PTHR24394:SF29">
    <property type="entry name" value="MYONEURIN"/>
    <property type="match status" value="1"/>
</dbReference>
<evidence type="ECO:0000259" key="13">
    <source>
        <dbReference type="PROSITE" id="PS50097"/>
    </source>
</evidence>
<feature type="domain" description="C2H2-type" evidence="14">
    <location>
        <begin position="230"/>
        <end position="257"/>
    </location>
</feature>
<feature type="domain" description="C2H2-type" evidence="14">
    <location>
        <begin position="288"/>
        <end position="315"/>
    </location>
</feature>
<keyword evidence="7" id="KW-0805">Transcription regulation</keyword>
<gene>
    <name evidence="16" type="primary">LOC109467332</name>
</gene>
<dbReference type="PROSITE" id="PS50157">
    <property type="entry name" value="ZINC_FINGER_C2H2_2"/>
    <property type="match status" value="7"/>
</dbReference>
<feature type="domain" description="C2H2-type" evidence="14">
    <location>
        <begin position="345"/>
        <end position="372"/>
    </location>
</feature>
<dbReference type="GeneID" id="109467332"/>
<dbReference type="GO" id="GO:0008270">
    <property type="term" value="F:zinc ion binding"/>
    <property type="evidence" value="ECO:0007669"/>
    <property type="project" value="UniProtKB-KW"/>
</dbReference>
<comment type="subcellular location">
    <subcellularLocation>
        <location evidence="1">Nucleus</location>
    </subcellularLocation>
</comment>
<dbReference type="AlphaFoldDB" id="A0A6P4YQ92"/>
<evidence type="ECO:0000259" key="14">
    <source>
        <dbReference type="PROSITE" id="PS50157"/>
    </source>
</evidence>
<feature type="region of interest" description="Disordered" evidence="12">
    <location>
        <begin position="515"/>
        <end position="544"/>
    </location>
</feature>
<reference evidence="16" key="1">
    <citation type="submission" date="2025-08" db="UniProtKB">
        <authorList>
            <consortium name="RefSeq"/>
        </authorList>
    </citation>
    <scope>IDENTIFICATION</scope>
    <source>
        <tissue evidence="16">Gonad</tissue>
    </source>
</reference>
<accession>A0A6P4YQ92</accession>
<dbReference type="KEGG" id="bbel:109467332"/>
<keyword evidence="9" id="KW-0804">Transcription</keyword>
<keyword evidence="15" id="KW-1185">Reference proteome</keyword>
<dbReference type="Gene3D" id="3.30.160.60">
    <property type="entry name" value="Classic Zinc Finger"/>
    <property type="match status" value="6"/>
</dbReference>
<feature type="compositionally biased region" description="Basic residues" evidence="12">
    <location>
        <begin position="427"/>
        <end position="438"/>
    </location>
</feature>
<name>A0A6P4YQ92_BRABE</name>
<dbReference type="FunFam" id="3.30.160.60:FF:000660">
    <property type="entry name" value="zinc finger protein 64 isoform X1"/>
    <property type="match status" value="1"/>
</dbReference>
<keyword evidence="6" id="KW-0862">Zinc</keyword>
<dbReference type="SUPFAM" id="SSF54695">
    <property type="entry name" value="POZ domain"/>
    <property type="match status" value="1"/>
</dbReference>
<evidence type="ECO:0000256" key="8">
    <source>
        <dbReference type="ARBA" id="ARBA00023125"/>
    </source>
</evidence>
<feature type="domain" description="BTB" evidence="13">
    <location>
        <begin position="88"/>
        <end position="156"/>
    </location>
</feature>
<dbReference type="FunFam" id="3.30.160.60:FF:000450">
    <property type="entry name" value="PR domain zinc finger protein 14"/>
    <property type="match status" value="1"/>
</dbReference>
<dbReference type="InterPro" id="IPR011333">
    <property type="entry name" value="SKP1/BTB/POZ_sf"/>
</dbReference>
<feature type="domain" description="C2H2-type" evidence="14">
    <location>
        <begin position="405"/>
        <end position="433"/>
    </location>
</feature>
<dbReference type="FunFam" id="3.30.160.60:FF:000670">
    <property type="entry name" value="zinc finger protein 22"/>
    <property type="match status" value="1"/>
</dbReference>
<evidence type="ECO:0000256" key="12">
    <source>
        <dbReference type="SAM" id="MobiDB-lite"/>
    </source>
</evidence>
<dbReference type="SUPFAM" id="SSF57667">
    <property type="entry name" value="beta-beta-alpha zinc fingers"/>
    <property type="match status" value="3"/>
</dbReference>
<dbReference type="Gene3D" id="3.30.710.10">
    <property type="entry name" value="Potassium Channel Kv1.1, Chain A"/>
    <property type="match status" value="1"/>
</dbReference>
<dbReference type="Pfam" id="PF00651">
    <property type="entry name" value="BTB"/>
    <property type="match status" value="1"/>
</dbReference>
<evidence type="ECO:0000256" key="2">
    <source>
        <dbReference type="ARBA" id="ARBA00006991"/>
    </source>
</evidence>
<comment type="similarity">
    <text evidence="2">Belongs to the krueppel C2H2-type zinc-finger protein family.</text>
</comment>
<dbReference type="GO" id="GO:0000981">
    <property type="term" value="F:DNA-binding transcription factor activity, RNA polymerase II-specific"/>
    <property type="evidence" value="ECO:0007669"/>
    <property type="project" value="TreeGrafter"/>
</dbReference>
<dbReference type="InterPro" id="IPR036236">
    <property type="entry name" value="Znf_C2H2_sf"/>
</dbReference>
<dbReference type="GO" id="GO:0005634">
    <property type="term" value="C:nucleus"/>
    <property type="evidence" value="ECO:0007669"/>
    <property type="project" value="UniProtKB-SubCell"/>
</dbReference>
<feature type="domain" description="C2H2-type" evidence="14">
    <location>
        <begin position="373"/>
        <end position="396"/>
    </location>
</feature>
<evidence type="ECO:0000256" key="10">
    <source>
        <dbReference type="ARBA" id="ARBA00023242"/>
    </source>
</evidence>
<dbReference type="FunFam" id="3.30.160.60:FF:000624">
    <property type="entry name" value="zinc finger protein 697"/>
    <property type="match status" value="2"/>
</dbReference>
<organism evidence="15 16">
    <name type="scientific">Branchiostoma belcheri</name>
    <name type="common">Amphioxus</name>
    <dbReference type="NCBI Taxonomy" id="7741"/>
    <lineage>
        <taxon>Eukaryota</taxon>
        <taxon>Metazoa</taxon>
        <taxon>Chordata</taxon>
        <taxon>Cephalochordata</taxon>
        <taxon>Leptocardii</taxon>
        <taxon>Amphioxiformes</taxon>
        <taxon>Branchiostomatidae</taxon>
        <taxon>Branchiostoma</taxon>
    </lineage>
</organism>
<evidence type="ECO:0000256" key="11">
    <source>
        <dbReference type="PROSITE-ProRule" id="PRU00042"/>
    </source>
</evidence>
<dbReference type="InterPro" id="IPR013087">
    <property type="entry name" value="Znf_C2H2_type"/>
</dbReference>
<feature type="region of interest" description="Disordered" evidence="12">
    <location>
        <begin position="427"/>
        <end position="447"/>
    </location>
</feature>
<evidence type="ECO:0000313" key="15">
    <source>
        <dbReference type="Proteomes" id="UP000515135"/>
    </source>
</evidence>
<keyword evidence="10" id="KW-0539">Nucleus</keyword>
<protein>
    <submittedName>
        <fullName evidence="16">Zinc finger and BTB domain-containing protein 24-like</fullName>
    </submittedName>
</protein>
<dbReference type="Pfam" id="PF00096">
    <property type="entry name" value="zf-C2H2"/>
    <property type="match status" value="6"/>
</dbReference>
<evidence type="ECO:0000256" key="7">
    <source>
        <dbReference type="ARBA" id="ARBA00023015"/>
    </source>
</evidence>